<name>A0A1H8K4I4_9RHOB</name>
<dbReference type="EMBL" id="FODE01000020">
    <property type="protein sequence ID" value="SEN87406.1"/>
    <property type="molecule type" value="Genomic_DNA"/>
</dbReference>
<proteinExistence type="predicted"/>
<reference evidence="1 2" key="1">
    <citation type="submission" date="2016-10" db="EMBL/GenBank/DDBJ databases">
        <authorList>
            <person name="de Groot N.N."/>
        </authorList>
    </citation>
    <scope>NUCLEOTIDE SEQUENCE [LARGE SCALE GENOMIC DNA]</scope>
    <source>
        <strain evidence="1 2">DSM 8512</strain>
    </source>
</reference>
<dbReference type="AlphaFoldDB" id="A0A1H8K4I4"/>
<organism evidence="1 2">
    <name type="scientific">Paracoccus alcaliphilus</name>
    <dbReference type="NCBI Taxonomy" id="34002"/>
    <lineage>
        <taxon>Bacteria</taxon>
        <taxon>Pseudomonadati</taxon>
        <taxon>Pseudomonadota</taxon>
        <taxon>Alphaproteobacteria</taxon>
        <taxon>Rhodobacterales</taxon>
        <taxon>Paracoccaceae</taxon>
        <taxon>Paracoccus</taxon>
    </lineage>
</organism>
<evidence type="ECO:0000313" key="1">
    <source>
        <dbReference type="EMBL" id="SEN87406.1"/>
    </source>
</evidence>
<sequence>MTILQPVLRGRYPSSKTEADEARRAIQPLSQPADPLWIGQRVVTLLYHYFAADIAPAAIEAMAEDWITELREYPAWAIEAACKAWLSKDNPKRGKKPMPGDISEGADKSAALITSARQMIKFYEKYGDQPPAYLKS</sequence>
<dbReference type="STRING" id="34002.SAMN04489859_102031"/>
<evidence type="ECO:0000313" key="2">
    <source>
        <dbReference type="Proteomes" id="UP000199054"/>
    </source>
</evidence>
<dbReference type="RefSeq" id="WP_139208181.1">
    <property type="nucleotide sequence ID" value="NZ_CP067124.1"/>
</dbReference>
<gene>
    <name evidence="1" type="ORF">SAMN04489859_102031</name>
</gene>
<protein>
    <submittedName>
        <fullName evidence="1">Uncharacterized protein</fullName>
    </submittedName>
</protein>
<keyword evidence="2" id="KW-1185">Reference proteome</keyword>
<accession>A0A1H8K4I4</accession>
<dbReference type="Proteomes" id="UP000199054">
    <property type="component" value="Unassembled WGS sequence"/>
</dbReference>
<dbReference type="OrthoDB" id="7864512at2"/>